<keyword evidence="3" id="KW-1185">Reference proteome</keyword>
<sequence>MENALLYMKVIAVAHGILGYLGGAVAASPEIQTDIIYQNRSPLAGDVKKYLVYGMCFCLVLCGLCPWFKPSATPLWAWLALGFHLLSGALDLATQQGRFHCWRCMATGVTVKTIAAVALTYLATTLPSAGNG</sequence>
<keyword evidence="1" id="KW-0472">Membrane</keyword>
<gene>
    <name evidence="2" type="ORF">UU7_17102</name>
</gene>
<evidence type="ECO:0008006" key="4">
    <source>
        <dbReference type="Google" id="ProtNLM"/>
    </source>
</evidence>
<keyword evidence="1" id="KW-1133">Transmembrane helix</keyword>
<dbReference type="Proteomes" id="UP000003226">
    <property type="component" value="Unassembled WGS sequence"/>
</dbReference>
<keyword evidence="1" id="KW-0812">Transmembrane</keyword>
<evidence type="ECO:0000313" key="2">
    <source>
        <dbReference type="EMBL" id="EIL88462.1"/>
    </source>
</evidence>
<evidence type="ECO:0000256" key="1">
    <source>
        <dbReference type="SAM" id="Phobius"/>
    </source>
</evidence>
<dbReference type="EMBL" id="AJXT01000093">
    <property type="protein sequence ID" value="EIL88462.1"/>
    <property type="molecule type" value="Genomic_DNA"/>
</dbReference>
<dbReference type="AlphaFoldDB" id="I4VMM1"/>
<evidence type="ECO:0000313" key="3">
    <source>
        <dbReference type="Proteomes" id="UP000003226"/>
    </source>
</evidence>
<organism evidence="2 3">
    <name type="scientific">Rhodanobacter spathiphylli B39</name>
    <dbReference type="NCBI Taxonomy" id="1163407"/>
    <lineage>
        <taxon>Bacteria</taxon>
        <taxon>Pseudomonadati</taxon>
        <taxon>Pseudomonadota</taxon>
        <taxon>Gammaproteobacteria</taxon>
        <taxon>Lysobacterales</taxon>
        <taxon>Rhodanobacteraceae</taxon>
        <taxon>Rhodanobacter</taxon>
    </lineage>
</organism>
<name>I4VMM1_9GAMM</name>
<protein>
    <recommendedName>
        <fullName evidence="4">Transmembrane protein</fullName>
    </recommendedName>
</protein>
<comment type="caution">
    <text evidence="2">The sequence shown here is derived from an EMBL/GenBank/DDBJ whole genome shotgun (WGS) entry which is preliminary data.</text>
</comment>
<accession>I4VMM1</accession>
<feature type="transmembrane region" description="Helical" evidence="1">
    <location>
        <begin position="105"/>
        <end position="124"/>
    </location>
</feature>
<feature type="transmembrane region" description="Helical" evidence="1">
    <location>
        <begin position="75"/>
        <end position="93"/>
    </location>
</feature>
<proteinExistence type="predicted"/>
<feature type="transmembrane region" description="Helical" evidence="1">
    <location>
        <begin position="50"/>
        <end position="69"/>
    </location>
</feature>
<feature type="transmembrane region" description="Helical" evidence="1">
    <location>
        <begin position="6"/>
        <end position="29"/>
    </location>
</feature>
<reference evidence="2 3" key="1">
    <citation type="journal article" date="2012" name="J. Bacteriol.">
        <title>Genome sequences for six rhodanobacter strains, isolated from soils and the terrestrial subsurface, with variable denitrification capabilities.</title>
        <authorList>
            <person name="Kostka J.E."/>
            <person name="Green S.J."/>
            <person name="Rishishwar L."/>
            <person name="Prakash O."/>
            <person name="Katz L.S."/>
            <person name="Marino-Ramirez L."/>
            <person name="Jordan I.K."/>
            <person name="Munk C."/>
            <person name="Ivanova N."/>
            <person name="Mikhailova N."/>
            <person name="Watson D.B."/>
            <person name="Brown S.D."/>
            <person name="Palumbo A.V."/>
            <person name="Brooks S.C."/>
        </authorList>
    </citation>
    <scope>NUCLEOTIDE SEQUENCE [LARGE SCALE GENOMIC DNA]</scope>
    <source>
        <strain evidence="2 3">B39</strain>
    </source>
</reference>